<protein>
    <submittedName>
        <fullName evidence="1">Uncharacterized protein</fullName>
    </submittedName>
</protein>
<accession>A0A0K2VFM2</accession>
<sequence length="24" mass="3029">MRRYFMHLFSSLSTITIEYYINIE</sequence>
<dbReference type="AlphaFoldDB" id="A0A0K2VFM2"/>
<proteinExistence type="predicted"/>
<dbReference type="EMBL" id="HACA01031611">
    <property type="protein sequence ID" value="CDW48972.1"/>
    <property type="molecule type" value="Transcribed_RNA"/>
</dbReference>
<name>A0A0K2VFM2_LEPSM</name>
<organism evidence="1">
    <name type="scientific">Lepeophtheirus salmonis</name>
    <name type="common">Salmon louse</name>
    <name type="synonym">Caligus salmonis</name>
    <dbReference type="NCBI Taxonomy" id="72036"/>
    <lineage>
        <taxon>Eukaryota</taxon>
        <taxon>Metazoa</taxon>
        <taxon>Ecdysozoa</taxon>
        <taxon>Arthropoda</taxon>
        <taxon>Crustacea</taxon>
        <taxon>Multicrustacea</taxon>
        <taxon>Hexanauplia</taxon>
        <taxon>Copepoda</taxon>
        <taxon>Siphonostomatoida</taxon>
        <taxon>Caligidae</taxon>
        <taxon>Lepeophtheirus</taxon>
    </lineage>
</organism>
<reference evidence="1" key="1">
    <citation type="submission" date="2014-05" db="EMBL/GenBank/DDBJ databases">
        <authorList>
            <person name="Chronopoulou M."/>
        </authorList>
    </citation>
    <scope>NUCLEOTIDE SEQUENCE</scope>
    <source>
        <tissue evidence="1">Whole organism</tissue>
    </source>
</reference>
<evidence type="ECO:0000313" key="1">
    <source>
        <dbReference type="EMBL" id="CDW48972.1"/>
    </source>
</evidence>